<sequence>MGGLSLEAPVRLSHAESWREGAVIHCRGGPNPWNPYVEHTRAGGSMRTQQERAPCPGTPVGNGGGAGVTIGIRTRLRRNGGFGHSTGRFNTTPTSPSHVVPGKHGDKDWTQSRGRIALGASSSVSTIKPFIGAITIHQLLEGFRPRRCISKAKFELKKILIMAIRSSADTKTERSRQRSLSVAKAKSLGGRSLKHPGSASMASLGEIEYARHRYVVLCLALSHGLYTQDRESNDLVNHIGGVFRYFIVDVLDHGSTPDVARCGRELGLRVTHKIRWWKAASIRKKGFRAVLDLQSQGVCDYMHWSLGFLHVLQVTGTESIVEHKGWYSLVSVNGVAEGLKEIDSCYKSLQLGRCSENKILQGCYFQRECSVVFLSRYVFGVTHSFLLEWICENEELLIQGRVQLNEWRCQIEIDSGWKHRFFGSKVFLASCAKRRDLLATAAVQSDVQGKAVVIQVLQELQVSIDISWKFWRRRIYRFVVTITTTTTSETEEQTFTEDDLKAVMVSDVCKKGKTRVSSSKNSCTGYRKGRQTHIKSKLDLRRWNQRSSIPQGLKVFSEITRNAEETRAREKCVKSDTSICWSKWLFVVTACSSFSEVLRVTRKVSGCKKKARIVTKRNRVEQVATTGCNPEDKGYETTVINTCSRSRKSLPQLVEACIPGGVSHWFRRCLDWFSCRGVRAERKGYSITTGSWICSVCQSQECQGNIDVVSSGKSISKWLNTHRWPGGVSCLSVQRYKVMLKCSLFKNIKVKSKTVPEIWSMSDFKGLYTQDRESNYLVNHIGGGFRYFIVDVVDHGSTPDVARCGRELGEQFLSHEQG</sequence>
<proteinExistence type="predicted"/>
<reference evidence="2" key="2">
    <citation type="submission" date="2015-06" db="UniProtKB">
        <authorList>
            <consortium name="EnsemblPlants"/>
        </authorList>
    </citation>
    <scope>IDENTIFICATION</scope>
</reference>
<dbReference type="Gramene" id="Bo00641s130.1">
    <property type="protein sequence ID" value="Bo00641s130.1"/>
    <property type="gene ID" value="Bo00641s130"/>
</dbReference>
<accession>A0A0D2ZQC7</accession>
<reference evidence="2" key="1">
    <citation type="journal article" date="2014" name="Genome Biol.">
        <title>Transcriptome and methylome profiling reveals relics of genome dominance in the mesopolyploid Brassica oleracea.</title>
        <authorList>
            <person name="Parkin I.A."/>
            <person name="Koh C."/>
            <person name="Tang H."/>
            <person name="Robinson S.J."/>
            <person name="Kagale S."/>
            <person name="Clarke W.E."/>
            <person name="Town C.D."/>
            <person name="Nixon J."/>
            <person name="Krishnakumar V."/>
            <person name="Bidwell S.L."/>
            <person name="Denoeud F."/>
            <person name="Belcram H."/>
            <person name="Links M.G."/>
            <person name="Just J."/>
            <person name="Clarke C."/>
            <person name="Bender T."/>
            <person name="Huebert T."/>
            <person name="Mason A.S."/>
            <person name="Pires J.C."/>
            <person name="Barker G."/>
            <person name="Moore J."/>
            <person name="Walley P.G."/>
            <person name="Manoli S."/>
            <person name="Batley J."/>
            <person name="Edwards D."/>
            <person name="Nelson M.N."/>
            <person name="Wang X."/>
            <person name="Paterson A.H."/>
            <person name="King G."/>
            <person name="Bancroft I."/>
            <person name="Chalhoub B."/>
            <person name="Sharpe A.G."/>
        </authorList>
    </citation>
    <scope>NUCLEOTIDE SEQUENCE [LARGE SCALE GENOMIC DNA]</scope>
    <source>
        <strain evidence="2">cv. TO1000</strain>
    </source>
</reference>
<evidence type="ECO:0000313" key="2">
    <source>
        <dbReference type="EnsemblPlants" id="Bo00641s130.1"/>
    </source>
</evidence>
<dbReference type="Proteomes" id="UP000032141">
    <property type="component" value="Unassembled WGS sequence"/>
</dbReference>
<evidence type="ECO:0000256" key="1">
    <source>
        <dbReference type="SAM" id="MobiDB-lite"/>
    </source>
</evidence>
<feature type="region of interest" description="Disordered" evidence="1">
    <location>
        <begin position="83"/>
        <end position="110"/>
    </location>
</feature>
<feature type="compositionally biased region" description="Polar residues" evidence="1">
    <location>
        <begin position="87"/>
        <end position="97"/>
    </location>
</feature>
<protein>
    <submittedName>
        <fullName evidence="2">Uncharacterized protein</fullName>
    </submittedName>
</protein>
<dbReference type="AlphaFoldDB" id="A0A0D2ZQC7"/>
<dbReference type="STRING" id="109376.A0A0D2ZQC7"/>
<keyword evidence="3" id="KW-1185">Reference proteome</keyword>
<dbReference type="HOGENOM" id="CLU_345577_0_0_1"/>
<name>A0A0D2ZQC7_BRAOL</name>
<evidence type="ECO:0000313" key="3">
    <source>
        <dbReference type="Proteomes" id="UP000032141"/>
    </source>
</evidence>
<dbReference type="eggNOG" id="KOG1558">
    <property type="taxonomic scope" value="Eukaryota"/>
</dbReference>
<dbReference type="EnsemblPlants" id="Bo00641s130.1">
    <property type="protein sequence ID" value="Bo00641s130.1"/>
    <property type="gene ID" value="Bo00641s130"/>
</dbReference>
<feature type="region of interest" description="Disordered" evidence="1">
    <location>
        <begin position="172"/>
        <end position="198"/>
    </location>
</feature>
<organism evidence="2 3">
    <name type="scientific">Brassica oleracea var. oleracea</name>
    <dbReference type="NCBI Taxonomy" id="109376"/>
    <lineage>
        <taxon>Eukaryota</taxon>
        <taxon>Viridiplantae</taxon>
        <taxon>Streptophyta</taxon>
        <taxon>Embryophyta</taxon>
        <taxon>Tracheophyta</taxon>
        <taxon>Spermatophyta</taxon>
        <taxon>Magnoliopsida</taxon>
        <taxon>eudicotyledons</taxon>
        <taxon>Gunneridae</taxon>
        <taxon>Pentapetalae</taxon>
        <taxon>rosids</taxon>
        <taxon>malvids</taxon>
        <taxon>Brassicales</taxon>
        <taxon>Brassicaceae</taxon>
        <taxon>Brassiceae</taxon>
        <taxon>Brassica</taxon>
    </lineage>
</organism>